<keyword evidence="8" id="KW-1185">Reference proteome</keyword>
<dbReference type="Gene3D" id="3.40.47.10">
    <property type="match status" value="2"/>
</dbReference>
<feature type="domain" description="Ketosynthase family 3 (KS3)" evidence="6">
    <location>
        <begin position="2"/>
        <end position="404"/>
    </location>
</feature>
<evidence type="ECO:0000259" key="6">
    <source>
        <dbReference type="PROSITE" id="PS52004"/>
    </source>
</evidence>
<organism evidence="7 8">
    <name type="scientific">Rhodococcoides kyotonense</name>
    <dbReference type="NCBI Taxonomy" id="398843"/>
    <lineage>
        <taxon>Bacteria</taxon>
        <taxon>Bacillati</taxon>
        <taxon>Actinomycetota</taxon>
        <taxon>Actinomycetes</taxon>
        <taxon>Mycobacteriales</taxon>
        <taxon>Nocardiaceae</taxon>
        <taxon>Rhodococcoides</taxon>
    </lineage>
</organism>
<dbReference type="InterPro" id="IPR020841">
    <property type="entry name" value="PKS_Beta-ketoAc_synthase_dom"/>
</dbReference>
<dbReference type="PANTHER" id="PTHR11712">
    <property type="entry name" value="POLYKETIDE SYNTHASE-RELATED"/>
    <property type="match status" value="1"/>
</dbReference>
<accession>A0A239MBB9</accession>
<dbReference type="GO" id="GO:0006633">
    <property type="term" value="P:fatty acid biosynthetic process"/>
    <property type="evidence" value="ECO:0007669"/>
    <property type="project" value="TreeGrafter"/>
</dbReference>
<evidence type="ECO:0000256" key="5">
    <source>
        <dbReference type="RuleBase" id="RU003694"/>
    </source>
</evidence>
<comment type="pathway">
    <text evidence="1">Lipid metabolism; mycolic acid biosynthesis.</text>
</comment>
<evidence type="ECO:0000256" key="1">
    <source>
        <dbReference type="ARBA" id="ARBA00004796"/>
    </source>
</evidence>
<dbReference type="PROSITE" id="PS52004">
    <property type="entry name" value="KS3_2"/>
    <property type="match status" value="1"/>
</dbReference>
<evidence type="ECO:0000313" key="8">
    <source>
        <dbReference type="Proteomes" id="UP000198327"/>
    </source>
</evidence>
<reference evidence="8" key="1">
    <citation type="submission" date="2017-06" db="EMBL/GenBank/DDBJ databases">
        <authorList>
            <person name="Varghese N."/>
            <person name="Submissions S."/>
        </authorList>
    </citation>
    <scope>NUCLEOTIDE SEQUENCE [LARGE SCALE GENOMIC DNA]</scope>
    <source>
        <strain evidence="8">JCM 23211</strain>
    </source>
</reference>
<name>A0A239MBB9_9NOCA</name>
<evidence type="ECO:0000256" key="3">
    <source>
        <dbReference type="ARBA" id="ARBA00022679"/>
    </source>
</evidence>
<dbReference type="InterPro" id="IPR016039">
    <property type="entry name" value="Thiolase-like"/>
</dbReference>
<dbReference type="Pfam" id="PF00109">
    <property type="entry name" value="ketoacyl-synt"/>
    <property type="match status" value="1"/>
</dbReference>
<dbReference type="SUPFAM" id="SSF53901">
    <property type="entry name" value="Thiolase-like"/>
    <property type="match status" value="2"/>
</dbReference>
<dbReference type="Proteomes" id="UP000198327">
    <property type="component" value="Unassembled WGS sequence"/>
</dbReference>
<dbReference type="InterPro" id="IPR014031">
    <property type="entry name" value="Ketoacyl_synth_C"/>
</dbReference>
<dbReference type="OrthoDB" id="416758at2"/>
<dbReference type="EMBL" id="FZOW01000017">
    <property type="protein sequence ID" value="SNT40065.1"/>
    <property type="molecule type" value="Genomic_DNA"/>
</dbReference>
<dbReference type="InterPro" id="IPR000794">
    <property type="entry name" value="Beta-ketoacyl_synthase"/>
</dbReference>
<dbReference type="AlphaFoldDB" id="A0A239MBB9"/>
<sequence>MTTAVAFTGLGVVAPSGQDAETHWKQTETTASFIAPISRFDATGYSTTLGGEVRDFDDTSGIPGRLVPQTDYSTRLSLIATGQALADSGIDLDAIDPYRIGVVSASSMGGFTFGQRELQKLWSQGPQYVSAYQSFAWFYAVNTGQVSIRHGLKGPANAVVSDQSGGLDALGQARRQIRKGALAMVAGGVDGALCPFGMAGYLSAGGLSTATDPDGAYLPFSAAGAGHVPGEGGAYLILEDSEHARAREADIYGYLAGYASTFSPSGVGPSGVRALVGAIGTAVADAGLVPADIDVVFADAHGTKDQDDDEIGAIVEVFGVRGVPVTAPKAGIGRLYAGGGALDVATALLAIRHSTIPATPNVVASDTEFRIDLVIESPRAKEVNHALVIARGRGGFTSAVVVSR</sequence>
<evidence type="ECO:0000256" key="2">
    <source>
        <dbReference type="ARBA" id="ARBA00008467"/>
    </source>
</evidence>
<evidence type="ECO:0000256" key="4">
    <source>
        <dbReference type="ARBA" id="ARBA00023315"/>
    </source>
</evidence>
<dbReference type="PANTHER" id="PTHR11712:SF322">
    <property type="entry name" value="POLYKETIDE BETA-KETOACYL SYNTHASE 2-RELATED"/>
    <property type="match status" value="1"/>
</dbReference>
<dbReference type="RefSeq" id="WP_089250816.1">
    <property type="nucleotide sequence ID" value="NZ_FZOW01000017.1"/>
</dbReference>
<dbReference type="GO" id="GO:0004315">
    <property type="term" value="F:3-oxoacyl-[acyl-carrier-protein] synthase activity"/>
    <property type="evidence" value="ECO:0007669"/>
    <property type="project" value="TreeGrafter"/>
</dbReference>
<evidence type="ECO:0000313" key="7">
    <source>
        <dbReference type="EMBL" id="SNT40065.1"/>
    </source>
</evidence>
<dbReference type="UniPathway" id="UPA00915"/>
<keyword evidence="3 5" id="KW-0808">Transferase</keyword>
<comment type="similarity">
    <text evidence="2 5">Belongs to the thiolase-like superfamily. Beta-ketoacyl-ACP synthases family.</text>
</comment>
<dbReference type="CDD" id="cd00832">
    <property type="entry name" value="CLF"/>
    <property type="match status" value="1"/>
</dbReference>
<gene>
    <name evidence="7" type="ORF">SAMN05421642_11737</name>
</gene>
<protein>
    <submittedName>
        <fullName evidence="7">Act minimal PKS chain-length factor (CLF/KS beta)</fullName>
    </submittedName>
</protein>
<dbReference type="Pfam" id="PF02801">
    <property type="entry name" value="Ketoacyl-synt_C"/>
    <property type="match status" value="1"/>
</dbReference>
<proteinExistence type="inferred from homology"/>
<dbReference type="InterPro" id="IPR014030">
    <property type="entry name" value="Ketoacyl_synth_N"/>
</dbReference>
<keyword evidence="4" id="KW-0012">Acyltransferase</keyword>